<dbReference type="EMBL" id="GDJX01000284">
    <property type="protein sequence ID" value="JAT67652.1"/>
    <property type="molecule type" value="Transcribed_RNA"/>
</dbReference>
<organism evidence="1">
    <name type="scientific">Anthurium amnicola</name>
    <dbReference type="NCBI Taxonomy" id="1678845"/>
    <lineage>
        <taxon>Eukaryota</taxon>
        <taxon>Viridiplantae</taxon>
        <taxon>Streptophyta</taxon>
        <taxon>Embryophyta</taxon>
        <taxon>Tracheophyta</taxon>
        <taxon>Spermatophyta</taxon>
        <taxon>Magnoliopsida</taxon>
        <taxon>Liliopsida</taxon>
        <taxon>Araceae</taxon>
        <taxon>Pothoideae</taxon>
        <taxon>Potheae</taxon>
        <taxon>Anthurium</taxon>
    </lineage>
</organism>
<sequence>MRDLNVIKKSQESGMWLLHFSFYPIKKLLFPSGMEEEFGGRMEDNFWWNPYTTSFLTTSLVAQCMNMYVMSNHSLKLKFLCGSFIERKKGSLVPQGSRQMQGLGRVNFTLPYPNFCRGVVSGFELVISRSQMEEPYHCTKALPP</sequence>
<proteinExistence type="predicted"/>
<gene>
    <name evidence="1" type="primary">U73</name>
    <name evidence="1" type="ORF">g.55985</name>
</gene>
<protein>
    <submittedName>
        <fullName evidence="1">Replication origin-binding protein</fullName>
    </submittedName>
</protein>
<reference evidence="1" key="1">
    <citation type="submission" date="2015-07" db="EMBL/GenBank/DDBJ databases">
        <title>Transcriptome Assembly of Anthurium amnicola.</title>
        <authorList>
            <person name="Suzuki J."/>
        </authorList>
    </citation>
    <scope>NUCLEOTIDE SEQUENCE</scope>
</reference>
<evidence type="ECO:0000313" key="1">
    <source>
        <dbReference type="EMBL" id="JAT67652.1"/>
    </source>
</evidence>
<name>A0A1D1ZKZ9_9ARAE</name>
<accession>A0A1D1ZKZ9</accession>
<dbReference type="AlphaFoldDB" id="A0A1D1ZKZ9"/>